<organism evidence="4 5">
    <name type="scientific">Exidia glandulosa HHB12029</name>
    <dbReference type="NCBI Taxonomy" id="1314781"/>
    <lineage>
        <taxon>Eukaryota</taxon>
        <taxon>Fungi</taxon>
        <taxon>Dikarya</taxon>
        <taxon>Basidiomycota</taxon>
        <taxon>Agaricomycotina</taxon>
        <taxon>Agaricomycetes</taxon>
        <taxon>Auriculariales</taxon>
        <taxon>Exidiaceae</taxon>
        <taxon>Exidia</taxon>
    </lineage>
</organism>
<dbReference type="EMBL" id="KV426202">
    <property type="protein sequence ID" value="KZV85024.1"/>
    <property type="molecule type" value="Genomic_DNA"/>
</dbReference>
<keyword evidence="5" id="KW-1185">Reference proteome</keyword>
<dbReference type="OrthoDB" id="449263at2759"/>
<dbReference type="Pfam" id="PF07971">
    <property type="entry name" value="Glyco_hydro_92"/>
    <property type="match status" value="1"/>
</dbReference>
<dbReference type="InterPro" id="IPR012939">
    <property type="entry name" value="Glyco_hydro_92"/>
</dbReference>
<dbReference type="STRING" id="1314781.A0A165DP37"/>
<dbReference type="PANTHER" id="PTHR12143">
    <property type="entry name" value="PEPTIDE N-GLYCANASE PNGASE -RELATED"/>
    <property type="match status" value="1"/>
</dbReference>
<dbReference type="FunFam" id="1.20.1050.60:FF:000002">
    <property type="entry name" value="Glycosyl hydrolase family 92"/>
    <property type="match status" value="1"/>
</dbReference>
<dbReference type="Proteomes" id="UP000077266">
    <property type="component" value="Unassembled WGS sequence"/>
</dbReference>
<keyword evidence="1" id="KW-0732">Signal</keyword>
<dbReference type="NCBIfam" id="TIGR01180">
    <property type="entry name" value="aman2_put"/>
    <property type="match status" value="1"/>
</dbReference>
<reference evidence="4 5" key="1">
    <citation type="journal article" date="2016" name="Mol. Biol. Evol.">
        <title>Comparative Genomics of Early-Diverging Mushroom-Forming Fungi Provides Insights into the Origins of Lignocellulose Decay Capabilities.</title>
        <authorList>
            <person name="Nagy L.G."/>
            <person name="Riley R."/>
            <person name="Tritt A."/>
            <person name="Adam C."/>
            <person name="Daum C."/>
            <person name="Floudas D."/>
            <person name="Sun H."/>
            <person name="Yadav J.S."/>
            <person name="Pangilinan J."/>
            <person name="Larsson K.H."/>
            <person name="Matsuura K."/>
            <person name="Barry K."/>
            <person name="Labutti K."/>
            <person name="Kuo R."/>
            <person name="Ohm R.A."/>
            <person name="Bhattacharya S.S."/>
            <person name="Shirouzu T."/>
            <person name="Yoshinaga Y."/>
            <person name="Martin F.M."/>
            <person name="Grigoriev I.V."/>
            <person name="Hibbett D.S."/>
        </authorList>
    </citation>
    <scope>NUCLEOTIDE SEQUENCE [LARGE SCALE GENOMIC DNA]</scope>
    <source>
        <strain evidence="4 5">HHB12029</strain>
    </source>
</reference>
<gene>
    <name evidence="4" type="ORF">EXIGLDRAFT_268812</name>
</gene>
<dbReference type="GO" id="GO:0005829">
    <property type="term" value="C:cytosol"/>
    <property type="evidence" value="ECO:0007669"/>
    <property type="project" value="TreeGrafter"/>
</dbReference>
<evidence type="ECO:0000313" key="4">
    <source>
        <dbReference type="EMBL" id="KZV85024.1"/>
    </source>
</evidence>
<dbReference type="InterPro" id="IPR014718">
    <property type="entry name" value="GH-type_carb-bd"/>
</dbReference>
<dbReference type="GO" id="GO:0005975">
    <property type="term" value="P:carbohydrate metabolic process"/>
    <property type="evidence" value="ECO:0007669"/>
    <property type="project" value="InterPro"/>
</dbReference>
<dbReference type="Gene3D" id="1.20.1610.10">
    <property type="entry name" value="alpha-1,2-mannosidases domains"/>
    <property type="match status" value="1"/>
</dbReference>
<dbReference type="InterPro" id="IPR041371">
    <property type="entry name" value="GH92_N"/>
</dbReference>
<dbReference type="GO" id="GO:0030246">
    <property type="term" value="F:carbohydrate binding"/>
    <property type="evidence" value="ECO:0007669"/>
    <property type="project" value="InterPro"/>
</dbReference>
<dbReference type="GO" id="GO:0000224">
    <property type="term" value="F:peptide-N4-(N-acetyl-beta-glucosaminyl)asparagine amidase activity"/>
    <property type="evidence" value="ECO:0007669"/>
    <property type="project" value="TreeGrafter"/>
</dbReference>
<feature type="domain" description="Glycosyl hydrolase family 92" evidence="2">
    <location>
        <begin position="278"/>
        <end position="755"/>
    </location>
</feature>
<proteinExistence type="predicted"/>
<feature type="signal peptide" evidence="1">
    <location>
        <begin position="1"/>
        <end position="16"/>
    </location>
</feature>
<dbReference type="Gene3D" id="3.30.2080.10">
    <property type="entry name" value="GH92 mannosidase domain"/>
    <property type="match status" value="1"/>
</dbReference>
<sequence length="781" mass="84010">MKSLASVLLLIASSRAGPTQFVNQFIGTTNGGHVFAGATLPWGSVKAVADSDSGDNQGGFVSDGSAIRGLSPLHDDGTGGGPSLGEFKILPMFCEGGPSGCDGREASRTVAQVQGSAKASPGFFSIDLQSNTQAEVTVTHHTALYRLTFQNFTADATAKPIVLFDLSNDLSHSFQGGQQTFQELDDETVRIQGFGTFGPSFGEGNYRAFFCLDVPGASVAAVWENATATLVNVTSTPTTFDLPNNEGGALVQLSDDFLAWSDKTVIVRMGVSWTSEDKACAFATSEIPNLDSAQFETTRKAATDLWDATLGTVQLDMEGASDEHVELFWSSLYRSYISPTNITGDNPLYDSTEPYYDSLYCIWDSFRVVHPLYAITQRETQAEVVRALIDIERHLGFLPDCRMSLDKGLTQGGSNADSLLSDSYVKGIRAGINWDDGLAAMVKDAEVTPPDWTVEGRGGIERRKTLHYVPQDDDTPGGIRGRSASRTLEYAFNDFGIALVANGQGDATSAAHYAEVAGDWQNLWNPNTTDSGFSGFIQPRFINGSFNFVDPRFCSPVLGHTSCFLNDQGGEFYEASSWEYSFFVPHDMATVVSLMGGPETYVNRLDALFSNGFHDIGDEPGFLHCFLYNYGARPDKTVDRVLSVLAANYTTAVDGLPGNDDSGAMGGFAVFSSFGFYPMAGTGVYVLSTPLFKTITFPSATAGKQAVITTINFDGATTNKYIQSAKLNGQDFTRNWFSHSEFFGAGGTLELTLGPTPSTWGTAEADLPPSFSVTKSLVPFS</sequence>
<evidence type="ECO:0000313" key="5">
    <source>
        <dbReference type="Proteomes" id="UP000077266"/>
    </source>
</evidence>
<feature type="chain" id="PRO_5007856723" evidence="1">
    <location>
        <begin position="17"/>
        <end position="781"/>
    </location>
</feature>
<dbReference type="InterPro" id="IPR005887">
    <property type="entry name" value="GH92_a_mannosidase_put"/>
</dbReference>
<name>A0A165DP37_EXIGL</name>
<dbReference type="SUPFAM" id="SSF48208">
    <property type="entry name" value="Six-hairpin glycosidases"/>
    <property type="match status" value="1"/>
</dbReference>
<dbReference type="Pfam" id="PF17678">
    <property type="entry name" value="Glyco_hydro_92N"/>
    <property type="match status" value="1"/>
</dbReference>
<feature type="domain" description="Glycosyl hydrolase family 92 N-terminal" evidence="3">
    <location>
        <begin position="21"/>
        <end position="272"/>
    </location>
</feature>
<evidence type="ECO:0000259" key="3">
    <source>
        <dbReference type="Pfam" id="PF17678"/>
    </source>
</evidence>
<dbReference type="InterPro" id="IPR050883">
    <property type="entry name" value="PNGase"/>
</dbReference>
<evidence type="ECO:0000259" key="2">
    <source>
        <dbReference type="Pfam" id="PF07971"/>
    </source>
</evidence>
<dbReference type="GO" id="GO:0006516">
    <property type="term" value="P:glycoprotein catabolic process"/>
    <property type="evidence" value="ECO:0007669"/>
    <property type="project" value="TreeGrafter"/>
</dbReference>
<dbReference type="PANTHER" id="PTHR12143:SF42">
    <property type="entry name" value="PUTATIVE SUBFAMILY (AFU_ORTHOLOGUE AFUA_6G13760)-RELATED"/>
    <property type="match status" value="1"/>
</dbReference>
<protein>
    <submittedName>
        <fullName evidence="4">Putative alpha-1,2-mannosidase family protein</fullName>
    </submittedName>
</protein>
<dbReference type="Gene3D" id="2.70.98.10">
    <property type="match status" value="1"/>
</dbReference>
<evidence type="ECO:0000256" key="1">
    <source>
        <dbReference type="SAM" id="SignalP"/>
    </source>
</evidence>
<dbReference type="AlphaFoldDB" id="A0A165DP37"/>
<dbReference type="InterPro" id="IPR008928">
    <property type="entry name" value="6-hairpin_glycosidase_sf"/>
</dbReference>
<accession>A0A165DP37</accession>
<dbReference type="InParanoid" id="A0A165DP37"/>
<dbReference type="Gene3D" id="1.20.1050.60">
    <property type="entry name" value="alpha-1,2-mannosidase"/>
    <property type="match status" value="1"/>
</dbReference>
<dbReference type="GO" id="GO:0005634">
    <property type="term" value="C:nucleus"/>
    <property type="evidence" value="ECO:0007669"/>
    <property type="project" value="TreeGrafter"/>
</dbReference>